<keyword evidence="1" id="KW-0812">Transmembrane</keyword>
<reference evidence="3 4" key="1">
    <citation type="submission" date="2020-10" db="EMBL/GenBank/DDBJ databases">
        <title>Complete genome sequence of Paludibaculum fermentans P105T, a facultatively anaerobic acidobacterium capable of dissimilatory Fe(III) reduction.</title>
        <authorList>
            <person name="Dedysh S.N."/>
            <person name="Beletsky A.V."/>
            <person name="Kulichevskaya I.S."/>
            <person name="Mardanov A.V."/>
            <person name="Ravin N.V."/>
        </authorList>
    </citation>
    <scope>NUCLEOTIDE SEQUENCE [LARGE SCALE GENOMIC DNA]</scope>
    <source>
        <strain evidence="3 4">P105</strain>
    </source>
</reference>
<dbReference type="RefSeq" id="WP_194447678.1">
    <property type="nucleotide sequence ID" value="NZ_CP063849.1"/>
</dbReference>
<dbReference type="Proteomes" id="UP000593892">
    <property type="component" value="Chromosome"/>
</dbReference>
<gene>
    <name evidence="3" type="ORF">IRI77_24770</name>
</gene>
<keyword evidence="4" id="KW-1185">Reference proteome</keyword>
<sequence length="234" mass="25555">MDRVTRHDLKTDKFVEEVGQTVHYVDEHRSEMIRYGGIALAVIVLAAGGWFFYQSRKAERQVALMHAVETYNAPIMPTPRDGVKSFTVQADKDKALSQELNDLATKYSGSEEAAAAVYMLGLNAADAAKLDEAERYLKRASEEGGAEYGSLAKLSLAQLYAGTGKQADAEKLLRGLIENPTMFVAKDQATLVLARIIAKTKPEEAKKLLEPLRTVNGPISRIAIQAIAEISSGK</sequence>
<evidence type="ECO:0000259" key="2">
    <source>
        <dbReference type="Pfam" id="PF09976"/>
    </source>
</evidence>
<evidence type="ECO:0000313" key="4">
    <source>
        <dbReference type="Proteomes" id="UP000593892"/>
    </source>
</evidence>
<feature type="transmembrane region" description="Helical" evidence="1">
    <location>
        <begin position="32"/>
        <end position="53"/>
    </location>
</feature>
<evidence type="ECO:0000313" key="3">
    <source>
        <dbReference type="EMBL" id="QOY86009.1"/>
    </source>
</evidence>
<protein>
    <submittedName>
        <fullName evidence="3">Tetratricopeptide repeat protein</fullName>
    </submittedName>
</protein>
<keyword evidence="1" id="KW-0472">Membrane</keyword>
<name>A0A7S7NMS1_PALFE</name>
<dbReference type="KEGG" id="pfer:IRI77_24770"/>
<dbReference type="AlphaFoldDB" id="A0A7S7NMS1"/>
<dbReference type="Pfam" id="PF09976">
    <property type="entry name" value="TPR_21"/>
    <property type="match status" value="1"/>
</dbReference>
<evidence type="ECO:0000256" key="1">
    <source>
        <dbReference type="SAM" id="Phobius"/>
    </source>
</evidence>
<keyword evidence="1" id="KW-1133">Transmembrane helix</keyword>
<dbReference type="EMBL" id="CP063849">
    <property type="protein sequence ID" value="QOY86009.1"/>
    <property type="molecule type" value="Genomic_DNA"/>
</dbReference>
<accession>A0A7S7NMS1</accession>
<dbReference type="InterPro" id="IPR018704">
    <property type="entry name" value="SecYEG/CpoB_TPR"/>
</dbReference>
<organism evidence="3 4">
    <name type="scientific">Paludibaculum fermentans</name>
    <dbReference type="NCBI Taxonomy" id="1473598"/>
    <lineage>
        <taxon>Bacteria</taxon>
        <taxon>Pseudomonadati</taxon>
        <taxon>Acidobacteriota</taxon>
        <taxon>Terriglobia</taxon>
        <taxon>Bryobacterales</taxon>
        <taxon>Bryobacteraceae</taxon>
        <taxon>Paludibaculum</taxon>
    </lineage>
</organism>
<feature type="domain" description="Ancillary SecYEG translocon subunit/Cell division coordinator CpoB TPR" evidence="2">
    <location>
        <begin position="34"/>
        <end position="174"/>
    </location>
</feature>
<proteinExistence type="predicted"/>